<dbReference type="PANTHER" id="PTHR36566:SF1">
    <property type="entry name" value="PYRIDINIUM-3,5-BISTHIOCARBOXYLIC ACID MONONUCLEOTIDE NICKEL INSERTION PROTEIN"/>
    <property type="match status" value="1"/>
</dbReference>
<dbReference type="PANTHER" id="PTHR36566">
    <property type="entry name" value="NICKEL INSERTION PROTEIN-RELATED"/>
    <property type="match status" value="1"/>
</dbReference>
<dbReference type="RefSeq" id="WP_073341128.1">
    <property type="nucleotide sequence ID" value="NZ_FQVH01000001.1"/>
</dbReference>
<protein>
    <recommendedName>
        <fullName evidence="4">TIGR00299 family protein</fullName>
    </recommendedName>
</protein>
<keyword evidence="1" id="KW-0533">Nickel</keyword>
<keyword evidence="3" id="KW-1185">Reference proteome</keyword>
<dbReference type="Proteomes" id="UP000184088">
    <property type="component" value="Unassembled WGS sequence"/>
</dbReference>
<dbReference type="NCBIfam" id="TIGR00299">
    <property type="entry name" value="nickel pincer cofactor biosynthesis protein LarC"/>
    <property type="match status" value="1"/>
</dbReference>
<dbReference type="Pfam" id="PF01969">
    <property type="entry name" value="Ni_insertion"/>
    <property type="match status" value="1"/>
</dbReference>
<evidence type="ECO:0008006" key="4">
    <source>
        <dbReference type="Google" id="ProtNLM"/>
    </source>
</evidence>
<evidence type="ECO:0000313" key="3">
    <source>
        <dbReference type="Proteomes" id="UP000184088"/>
    </source>
</evidence>
<proteinExistence type="predicted"/>
<dbReference type="OrthoDB" id="9765625at2"/>
<dbReference type="AlphaFoldDB" id="A0A1M4SQI1"/>
<evidence type="ECO:0000256" key="1">
    <source>
        <dbReference type="ARBA" id="ARBA00022596"/>
    </source>
</evidence>
<organism evidence="2 3">
    <name type="scientific">Caldanaerobius fijiensis DSM 17918</name>
    <dbReference type="NCBI Taxonomy" id="1121256"/>
    <lineage>
        <taxon>Bacteria</taxon>
        <taxon>Bacillati</taxon>
        <taxon>Bacillota</taxon>
        <taxon>Clostridia</taxon>
        <taxon>Thermoanaerobacterales</taxon>
        <taxon>Thermoanaerobacteraceae</taxon>
        <taxon>Caldanaerobius</taxon>
    </lineage>
</organism>
<dbReference type="STRING" id="1121256.SAMN02746089_00099"/>
<dbReference type="InterPro" id="IPR002822">
    <property type="entry name" value="Ni_insertion"/>
</dbReference>
<sequence>MKVLYFDCFAGISGDMTIAALLDLGLDKDEFLRKLGLLNLDGYILDIGKTSKNGISATYFKVNLLHGNDRNDTDEHEHHIDHEHHENEHHKHHQGEHVHRNFAQIKELIENSELEADVKDMAVRIFENLAQAEGKIHGKPPQEVHFHEVGAIDSIVDIVGTALAINMLKPDIIWCSPLPIGGGMTHSMHGVIPVPAPATVELLKGIPVYDNGVKKELVTPTGAAIVKTLAEKFGSLPAMTMEKIGYGAGTRDMEIPNVLRVIYGELQEEKKKRRCD</sequence>
<accession>A0A1M4SQI1</accession>
<gene>
    <name evidence="2" type="ORF">SAMN02746089_00099</name>
</gene>
<dbReference type="EMBL" id="FQVH01000001">
    <property type="protein sequence ID" value="SHE34435.1"/>
    <property type="molecule type" value="Genomic_DNA"/>
</dbReference>
<reference evidence="2 3" key="1">
    <citation type="submission" date="2016-11" db="EMBL/GenBank/DDBJ databases">
        <authorList>
            <person name="Jaros S."/>
            <person name="Januszkiewicz K."/>
            <person name="Wedrychowicz H."/>
        </authorList>
    </citation>
    <scope>NUCLEOTIDE SEQUENCE [LARGE SCALE GENOMIC DNA]</scope>
    <source>
        <strain evidence="2 3">DSM 17918</strain>
    </source>
</reference>
<evidence type="ECO:0000313" key="2">
    <source>
        <dbReference type="EMBL" id="SHE34435.1"/>
    </source>
</evidence>
<name>A0A1M4SQI1_9THEO</name>